<protein>
    <submittedName>
        <fullName evidence="3">Uncharacterized protein</fullName>
    </submittedName>
</protein>
<dbReference type="EMBL" id="GDID01001740">
    <property type="protein sequence ID" value="JAP94866.1"/>
    <property type="molecule type" value="Transcribed_RNA"/>
</dbReference>
<reference evidence="3" key="1">
    <citation type="submission" date="2015-07" db="EMBL/GenBank/DDBJ databases">
        <title>Adaptation to a free-living lifestyle via gene acquisitions in the diplomonad Trepomonas sp. PC1.</title>
        <authorList>
            <person name="Xu F."/>
            <person name="Jerlstrom-Hultqvist J."/>
            <person name="Kolisko M."/>
            <person name="Simpson A.G.B."/>
            <person name="Roger A.J."/>
            <person name="Svard S.G."/>
            <person name="Andersson J.O."/>
        </authorList>
    </citation>
    <scope>NUCLEOTIDE SEQUENCE</scope>
    <source>
        <strain evidence="3">PC1</strain>
    </source>
</reference>
<evidence type="ECO:0000256" key="1">
    <source>
        <dbReference type="SAM" id="Coils"/>
    </source>
</evidence>
<dbReference type="AlphaFoldDB" id="A0A146KHD5"/>
<evidence type="ECO:0000256" key="2">
    <source>
        <dbReference type="SAM" id="MobiDB-lite"/>
    </source>
</evidence>
<keyword evidence="1" id="KW-0175">Coiled coil</keyword>
<evidence type="ECO:0000313" key="3">
    <source>
        <dbReference type="EMBL" id="JAP94866.1"/>
    </source>
</evidence>
<name>A0A146KHD5_9EUKA</name>
<accession>A0A146KHD5</accession>
<feature type="coiled-coil region" evidence="1">
    <location>
        <begin position="87"/>
        <end position="114"/>
    </location>
</feature>
<feature type="non-terminal residue" evidence="3">
    <location>
        <position position="1"/>
    </location>
</feature>
<gene>
    <name evidence="3" type="ORF">TPC1_12329</name>
</gene>
<proteinExistence type="predicted"/>
<sequence length="158" mass="18301">HIKMSSPPTQSQKAQTPSVESSRLVLPKLAEIVVDEETETTIKTLIQYITILESNQQELVRMIHTILTELPDKLKQKVDKYMQYYQQNVVDKQLGELEQTLDQLQIQASKQNQDSKVDIQQLSQKISDLEQFYNFEKMNQLFEDVAQIKQMLGSLSSK</sequence>
<feature type="region of interest" description="Disordered" evidence="2">
    <location>
        <begin position="1"/>
        <end position="20"/>
    </location>
</feature>
<feature type="non-terminal residue" evidence="3">
    <location>
        <position position="158"/>
    </location>
</feature>
<organism evidence="3">
    <name type="scientific">Trepomonas sp. PC1</name>
    <dbReference type="NCBI Taxonomy" id="1076344"/>
    <lineage>
        <taxon>Eukaryota</taxon>
        <taxon>Metamonada</taxon>
        <taxon>Diplomonadida</taxon>
        <taxon>Hexamitidae</taxon>
        <taxon>Hexamitinae</taxon>
        <taxon>Trepomonas</taxon>
    </lineage>
</organism>